<dbReference type="InterPro" id="IPR007627">
    <property type="entry name" value="RNA_pol_sigma70_r2"/>
</dbReference>
<dbReference type="SUPFAM" id="SSF88659">
    <property type="entry name" value="Sigma3 and sigma4 domains of RNA polymerase sigma factors"/>
    <property type="match status" value="1"/>
</dbReference>
<evidence type="ECO:0000256" key="4">
    <source>
        <dbReference type="ARBA" id="ARBA00023163"/>
    </source>
</evidence>
<dbReference type="GO" id="GO:0003677">
    <property type="term" value="F:DNA binding"/>
    <property type="evidence" value="ECO:0007669"/>
    <property type="project" value="UniProtKB-KW"/>
</dbReference>
<dbReference type="InterPro" id="IPR013325">
    <property type="entry name" value="RNA_pol_sigma_r2"/>
</dbReference>
<dbReference type="Gene3D" id="1.10.1740.10">
    <property type="match status" value="1"/>
</dbReference>
<keyword evidence="4" id="KW-0804">Transcription</keyword>
<dbReference type="PROSITE" id="PS00716">
    <property type="entry name" value="SIGMA70_2"/>
    <property type="match status" value="1"/>
</dbReference>
<keyword evidence="1" id="KW-0805">Transcription regulation</keyword>
<dbReference type="GO" id="GO:0006352">
    <property type="term" value="P:DNA-templated transcription initiation"/>
    <property type="evidence" value="ECO:0007669"/>
    <property type="project" value="InterPro"/>
</dbReference>
<dbReference type="InterPro" id="IPR036388">
    <property type="entry name" value="WH-like_DNA-bd_sf"/>
</dbReference>
<keyword evidence="3" id="KW-0238">DNA-binding</keyword>
<dbReference type="Proteomes" id="UP000441032">
    <property type="component" value="Unassembled WGS sequence"/>
</dbReference>
<dbReference type="CDD" id="cd06171">
    <property type="entry name" value="Sigma70_r4"/>
    <property type="match status" value="1"/>
</dbReference>
<feature type="domain" description="RNA polymerase sigma-70" evidence="5">
    <location>
        <begin position="224"/>
        <end position="250"/>
    </location>
</feature>
<dbReference type="NCBIfam" id="TIGR02937">
    <property type="entry name" value="sigma70-ECF"/>
    <property type="match status" value="1"/>
</dbReference>
<dbReference type="Pfam" id="PF04545">
    <property type="entry name" value="Sigma70_r4"/>
    <property type="match status" value="1"/>
</dbReference>
<evidence type="ECO:0000256" key="1">
    <source>
        <dbReference type="ARBA" id="ARBA00023015"/>
    </source>
</evidence>
<evidence type="ECO:0000313" key="6">
    <source>
        <dbReference type="EMBL" id="MRT00172.1"/>
    </source>
</evidence>
<dbReference type="RefSeq" id="WP_154207487.1">
    <property type="nucleotide sequence ID" value="NZ_WJYN01000006.1"/>
</dbReference>
<comment type="caution">
    <text evidence="6">The sequence shown here is derived from an EMBL/GenBank/DDBJ whole genome shotgun (WGS) entry which is preliminary data.</text>
</comment>
<organism evidence="6 7">
    <name type="scientific">Ralstonia pickettii</name>
    <name type="common">Burkholderia pickettii</name>
    <dbReference type="NCBI Taxonomy" id="329"/>
    <lineage>
        <taxon>Bacteria</taxon>
        <taxon>Pseudomonadati</taxon>
        <taxon>Pseudomonadota</taxon>
        <taxon>Betaproteobacteria</taxon>
        <taxon>Burkholderiales</taxon>
        <taxon>Burkholderiaceae</taxon>
        <taxon>Ralstonia</taxon>
    </lineage>
</organism>
<dbReference type="PANTHER" id="PTHR30385">
    <property type="entry name" value="SIGMA FACTOR F FLAGELLAR"/>
    <property type="match status" value="1"/>
</dbReference>
<dbReference type="AlphaFoldDB" id="A0A7X2HPE9"/>
<evidence type="ECO:0000313" key="7">
    <source>
        <dbReference type="Proteomes" id="UP000441032"/>
    </source>
</evidence>
<accession>A0A7X2HPE9</accession>
<dbReference type="InterPro" id="IPR007630">
    <property type="entry name" value="RNA_pol_sigma70_r4"/>
</dbReference>
<protein>
    <submittedName>
        <fullName evidence="6">Sigma-70 family RNA polymerase sigma factor</fullName>
    </submittedName>
</protein>
<sequence>MALSSDEPLSGDRATLPVEASIDDARADESALWARLRRQGDIAAREALVARYLPYAKAQAATTYARRTHDAFEFEEYLQFAVVGLMESLERFDPAQGVQFKTFTTPRIVGAMLNGIERLSEQQQQIGLRRRLAAERAASLASEPLSDGSSQKLLRELGEIGVGIALGILLEGTGMLADQDEVLPDNAYSRVELRQLRQQIWHLVDHLTPREREVVRLHYQQLKSFDEVAAELGLTKGRVSQLHQQGLKRLHALVAKQARCDIAY</sequence>
<evidence type="ECO:0000256" key="3">
    <source>
        <dbReference type="ARBA" id="ARBA00023125"/>
    </source>
</evidence>
<dbReference type="InterPro" id="IPR014284">
    <property type="entry name" value="RNA_pol_sigma-70_dom"/>
</dbReference>
<evidence type="ECO:0000259" key="5">
    <source>
        <dbReference type="PROSITE" id="PS00716"/>
    </source>
</evidence>
<gene>
    <name evidence="6" type="ORF">GJQ57_16140</name>
</gene>
<dbReference type="GO" id="GO:0016987">
    <property type="term" value="F:sigma factor activity"/>
    <property type="evidence" value="ECO:0007669"/>
    <property type="project" value="UniProtKB-KW"/>
</dbReference>
<dbReference type="PRINTS" id="PR00046">
    <property type="entry name" value="SIGMA70FCT"/>
</dbReference>
<dbReference type="InterPro" id="IPR013324">
    <property type="entry name" value="RNA_pol_sigma_r3/r4-like"/>
</dbReference>
<dbReference type="EMBL" id="WJYN01000006">
    <property type="protein sequence ID" value="MRT00172.1"/>
    <property type="molecule type" value="Genomic_DNA"/>
</dbReference>
<proteinExistence type="predicted"/>
<dbReference type="Pfam" id="PF04542">
    <property type="entry name" value="Sigma70_r2"/>
    <property type="match status" value="1"/>
</dbReference>
<evidence type="ECO:0000256" key="2">
    <source>
        <dbReference type="ARBA" id="ARBA00023082"/>
    </source>
</evidence>
<dbReference type="Gene3D" id="1.10.10.10">
    <property type="entry name" value="Winged helix-like DNA-binding domain superfamily/Winged helix DNA-binding domain"/>
    <property type="match status" value="1"/>
</dbReference>
<dbReference type="InterPro" id="IPR000943">
    <property type="entry name" value="RNA_pol_sigma70"/>
</dbReference>
<dbReference type="SUPFAM" id="SSF88946">
    <property type="entry name" value="Sigma2 domain of RNA polymerase sigma factors"/>
    <property type="match status" value="1"/>
</dbReference>
<keyword evidence="2" id="KW-0731">Sigma factor</keyword>
<name>A0A7X2HPE9_RALPI</name>
<reference evidence="6 7" key="1">
    <citation type="submission" date="2019-11" db="EMBL/GenBank/DDBJ databases">
        <title>Phenotypic characterization of an OXA-22 and OXA-60 co-producing Ralstonia pickettii clinical strain.</title>
        <authorList>
            <person name="He F."/>
        </authorList>
    </citation>
    <scope>NUCLEOTIDE SEQUENCE [LARGE SCALE GENOMIC DNA]</scope>
    <source>
        <strain evidence="6 7">PSLESD1</strain>
    </source>
</reference>